<comment type="caution">
    <text evidence="1">The sequence shown here is derived from an EMBL/GenBank/DDBJ whole genome shotgun (WGS) entry which is preliminary data.</text>
</comment>
<keyword evidence="2" id="KW-1185">Reference proteome</keyword>
<dbReference type="Proteomes" id="UP001380953">
    <property type="component" value="Unassembled WGS sequence"/>
</dbReference>
<organism evidence="1 2">
    <name type="scientific">Saccharibacillus sacchari</name>
    <dbReference type="NCBI Taxonomy" id="456493"/>
    <lineage>
        <taxon>Bacteria</taxon>
        <taxon>Bacillati</taxon>
        <taxon>Bacillota</taxon>
        <taxon>Bacilli</taxon>
        <taxon>Bacillales</taxon>
        <taxon>Paenibacillaceae</taxon>
        <taxon>Saccharibacillus</taxon>
    </lineage>
</organism>
<dbReference type="EMBL" id="JBBKAR010000053">
    <property type="protein sequence ID" value="MEJ8306318.1"/>
    <property type="molecule type" value="Genomic_DNA"/>
</dbReference>
<evidence type="ECO:0000313" key="1">
    <source>
        <dbReference type="EMBL" id="MEJ8306318.1"/>
    </source>
</evidence>
<gene>
    <name evidence="1" type="ORF">WKI47_20635</name>
</gene>
<accession>A0ACC6PHP0</accession>
<proteinExistence type="predicted"/>
<protein>
    <submittedName>
        <fullName evidence="1">ABC transporter permease</fullName>
    </submittedName>
</protein>
<sequence length="294" mass="32136">MTFRPRWLSLAFGLFVVAVCLFIAVPLLIVVLSSLNETSYSVFPPKGLSLRWYENLSQQPQFLRALGNSVIASGGATLLALFTGTLAAVAIHRYPFPGVNALRALFMSPMVVPKIALGVAYLILFSKMRIAGGLFALILGEAVIVFPFVLAFVGSALAQTKPEYEEAASDLGAGPVRAFLTVTLPQLRTSLLLSAAISFIFTFDQVETALLILRPENNTLPIELFLYMEKWQDPTIAVVSTIMLLAAVAVFLILKVVLRSVPDVQRVLRAGDEEGHDATAKKAFRRGRKPDRRD</sequence>
<name>A0ACC6PHP0_9BACL</name>
<evidence type="ECO:0000313" key="2">
    <source>
        <dbReference type="Proteomes" id="UP001380953"/>
    </source>
</evidence>
<reference evidence="1" key="1">
    <citation type="submission" date="2024-03" db="EMBL/GenBank/DDBJ databases">
        <title>Whole genome sequecning of epiphytes from Marcgravia umbellata leaves.</title>
        <authorList>
            <person name="Kumar G."/>
            <person name="Savka M.A."/>
        </authorList>
    </citation>
    <scope>NUCLEOTIDE SEQUENCE</scope>
    <source>
        <strain evidence="1">RIT_BL5</strain>
    </source>
</reference>